<dbReference type="RefSeq" id="WP_265617613.1">
    <property type="nucleotide sequence ID" value="NZ_JAPFRD010000011.1"/>
</dbReference>
<dbReference type="InterPro" id="IPR019617">
    <property type="entry name" value="DUF2489"/>
</dbReference>
<evidence type="ECO:0000259" key="1">
    <source>
        <dbReference type="Pfam" id="PF10675"/>
    </source>
</evidence>
<organism evidence="2 3">
    <name type="scientific">Alteromonas aquimaris</name>
    <dbReference type="NCBI Taxonomy" id="2998417"/>
    <lineage>
        <taxon>Bacteria</taxon>
        <taxon>Pseudomonadati</taxon>
        <taxon>Pseudomonadota</taxon>
        <taxon>Gammaproteobacteria</taxon>
        <taxon>Alteromonadales</taxon>
        <taxon>Alteromonadaceae</taxon>
        <taxon>Alteromonas/Salinimonas group</taxon>
        <taxon>Alteromonas</taxon>
    </lineage>
</organism>
<dbReference type="EMBL" id="JAPFRD010000011">
    <property type="protein sequence ID" value="MCW8108857.1"/>
    <property type="molecule type" value="Genomic_DNA"/>
</dbReference>
<protein>
    <submittedName>
        <fullName evidence="2">DUF2489 domain-containing protein</fullName>
    </submittedName>
</protein>
<name>A0ABT3P7X7_9ALTE</name>
<dbReference type="Pfam" id="PF10675">
    <property type="entry name" value="DUF2489"/>
    <property type="match status" value="1"/>
</dbReference>
<keyword evidence="3" id="KW-1185">Reference proteome</keyword>
<accession>A0ABT3P7X7</accession>
<comment type="caution">
    <text evidence="2">The sequence shown here is derived from an EMBL/GenBank/DDBJ whole genome shotgun (WGS) entry which is preliminary data.</text>
</comment>
<reference evidence="2" key="1">
    <citation type="submission" date="2022-11" db="EMBL/GenBank/DDBJ databases">
        <title>Alteromonas sp. nov., isolated from sea water of the Qingdao.</title>
        <authorList>
            <person name="Wang Q."/>
        </authorList>
    </citation>
    <scope>NUCLEOTIDE SEQUENCE</scope>
    <source>
        <strain evidence="2">ASW11-7</strain>
    </source>
</reference>
<proteinExistence type="predicted"/>
<sequence>MMWMGLAVTGVVIILALGFYAGRLLFQLKQQNQRHQLARARRTATIVESIQVIAKAMLQQQCELSEGAIRLCNLLEALPSASPPDYSRQYPKLYEFFYKVSGFAILDARAKLPKSERMRQDVARAQIESEYETAVLKELPALQDYCDTL</sequence>
<gene>
    <name evidence="2" type="ORF">OPS25_10170</name>
</gene>
<evidence type="ECO:0000313" key="2">
    <source>
        <dbReference type="EMBL" id="MCW8108857.1"/>
    </source>
</evidence>
<feature type="domain" description="DUF2489" evidence="1">
    <location>
        <begin position="14"/>
        <end position="141"/>
    </location>
</feature>
<dbReference type="Proteomes" id="UP001142810">
    <property type="component" value="Unassembled WGS sequence"/>
</dbReference>
<evidence type="ECO:0000313" key="3">
    <source>
        <dbReference type="Proteomes" id="UP001142810"/>
    </source>
</evidence>